<feature type="signal peptide" evidence="2">
    <location>
        <begin position="1"/>
        <end position="17"/>
    </location>
</feature>
<accession>A0AB39Z2H0</accession>
<feature type="region of interest" description="Disordered" evidence="1">
    <location>
        <begin position="121"/>
        <end position="146"/>
    </location>
</feature>
<gene>
    <name evidence="4" type="primary">LOC108008098</name>
</gene>
<evidence type="ECO:0000313" key="4">
    <source>
        <dbReference type="RefSeq" id="XP_016927376.4"/>
    </source>
</evidence>
<dbReference type="RefSeq" id="XP_016927376.4">
    <property type="nucleotide sequence ID" value="XM_017071887.4"/>
</dbReference>
<evidence type="ECO:0008006" key="5">
    <source>
        <dbReference type="Google" id="ProtNLM"/>
    </source>
</evidence>
<evidence type="ECO:0000256" key="2">
    <source>
        <dbReference type="SAM" id="SignalP"/>
    </source>
</evidence>
<protein>
    <recommendedName>
        <fullName evidence="5">Seminal fluid protein</fullName>
    </recommendedName>
</protein>
<feature type="chain" id="PRO_5047005698" description="Seminal fluid protein" evidence="2">
    <location>
        <begin position="18"/>
        <end position="155"/>
    </location>
</feature>
<dbReference type="GeneID" id="108008098"/>
<keyword evidence="3" id="KW-1185">Reference proteome</keyword>
<organism evidence="3 4">
    <name type="scientific">Drosophila suzukii</name>
    <name type="common">Spotted-wing drosophila fruit fly</name>
    <dbReference type="NCBI Taxonomy" id="28584"/>
    <lineage>
        <taxon>Eukaryota</taxon>
        <taxon>Metazoa</taxon>
        <taxon>Ecdysozoa</taxon>
        <taxon>Arthropoda</taxon>
        <taxon>Hexapoda</taxon>
        <taxon>Insecta</taxon>
        <taxon>Pterygota</taxon>
        <taxon>Neoptera</taxon>
        <taxon>Endopterygota</taxon>
        <taxon>Diptera</taxon>
        <taxon>Brachycera</taxon>
        <taxon>Muscomorpha</taxon>
        <taxon>Ephydroidea</taxon>
        <taxon>Drosophilidae</taxon>
        <taxon>Drosophila</taxon>
        <taxon>Sophophora</taxon>
    </lineage>
</organism>
<sequence length="155" mass="17803">MRNITVVFLGLISIVLAHLVIKRPGVNYCTMGVVVIRHRVMCDPLRSLWVLRDGKCKEALHCIDGYSKKQCEENCLNRRTKVKPKPTPKPKPKPINLKTAAKSGRLTTCATTQAEIKRTTEQYQTTTRGGLPSTRETRRPKRTRRTRRYEIKEIC</sequence>
<evidence type="ECO:0000313" key="3">
    <source>
        <dbReference type="Proteomes" id="UP001652628"/>
    </source>
</evidence>
<keyword evidence="2" id="KW-0732">Signal</keyword>
<dbReference type="Proteomes" id="UP001652628">
    <property type="component" value="Chromosome 2R"/>
</dbReference>
<evidence type="ECO:0000256" key="1">
    <source>
        <dbReference type="SAM" id="MobiDB-lite"/>
    </source>
</evidence>
<name>A0AB39Z2H0_DROSZ</name>
<reference evidence="4" key="1">
    <citation type="submission" date="2025-08" db="UniProtKB">
        <authorList>
            <consortium name="RefSeq"/>
        </authorList>
    </citation>
    <scope>IDENTIFICATION</scope>
</reference>
<dbReference type="AlphaFoldDB" id="A0AB39Z2H0"/>
<proteinExistence type="predicted"/>